<dbReference type="Proteomes" id="UP001153292">
    <property type="component" value="Chromosome 5"/>
</dbReference>
<keyword evidence="2" id="KW-0999">Mitochondrion inner membrane</keyword>
<dbReference type="InterPro" id="IPR001349">
    <property type="entry name" value="Cyt_c_oxidase_su6a"/>
</dbReference>
<comment type="subcellular location">
    <subcellularLocation>
        <location evidence="1">Mitochondrion inner membrane</location>
    </subcellularLocation>
</comment>
<dbReference type="Gene3D" id="4.10.95.10">
    <property type="entry name" value="Cytochrome c oxidase, subunit VIa"/>
    <property type="match status" value="1"/>
</dbReference>
<evidence type="ECO:0000313" key="7">
    <source>
        <dbReference type="EMBL" id="CAH0405910.1"/>
    </source>
</evidence>
<keyword evidence="3" id="KW-0809">Transit peptide</keyword>
<dbReference type="SUPFAM" id="SSF81411">
    <property type="entry name" value="Mitochondrial cytochrome c oxidase subunit VIa"/>
    <property type="match status" value="1"/>
</dbReference>
<dbReference type="InterPro" id="IPR036418">
    <property type="entry name" value="Cyt_c_oxidase_su6a_sf"/>
</dbReference>
<organism evidence="7 8">
    <name type="scientific">Chilo suppressalis</name>
    <name type="common">Asiatic rice borer moth</name>
    <dbReference type="NCBI Taxonomy" id="168631"/>
    <lineage>
        <taxon>Eukaryota</taxon>
        <taxon>Metazoa</taxon>
        <taxon>Ecdysozoa</taxon>
        <taxon>Arthropoda</taxon>
        <taxon>Hexapoda</taxon>
        <taxon>Insecta</taxon>
        <taxon>Pterygota</taxon>
        <taxon>Neoptera</taxon>
        <taxon>Endopterygota</taxon>
        <taxon>Lepidoptera</taxon>
        <taxon>Glossata</taxon>
        <taxon>Ditrysia</taxon>
        <taxon>Pyraloidea</taxon>
        <taxon>Crambidae</taxon>
        <taxon>Crambinae</taxon>
        <taxon>Chilo</taxon>
    </lineage>
</organism>
<accession>A0ABN8BAU1</accession>
<dbReference type="PANTHER" id="PTHR11504">
    <property type="entry name" value="CYTOCHROME C OXIDASE POLYPEPTIDE VIA"/>
    <property type="match status" value="1"/>
</dbReference>
<evidence type="ECO:0000256" key="2">
    <source>
        <dbReference type="ARBA" id="ARBA00022792"/>
    </source>
</evidence>
<evidence type="ECO:0008006" key="9">
    <source>
        <dbReference type="Google" id="ProtNLM"/>
    </source>
</evidence>
<dbReference type="Pfam" id="PF02046">
    <property type="entry name" value="COX6A"/>
    <property type="match status" value="1"/>
</dbReference>
<gene>
    <name evidence="7" type="ORF">CHILSU_LOCUS9281</name>
</gene>
<evidence type="ECO:0000313" key="8">
    <source>
        <dbReference type="Proteomes" id="UP001153292"/>
    </source>
</evidence>
<evidence type="ECO:0000256" key="4">
    <source>
        <dbReference type="ARBA" id="ARBA00023128"/>
    </source>
</evidence>
<reference evidence="7" key="1">
    <citation type="submission" date="2021-12" db="EMBL/GenBank/DDBJ databases">
        <authorList>
            <person name="King R."/>
        </authorList>
    </citation>
    <scope>NUCLEOTIDE SEQUENCE</scope>
</reference>
<evidence type="ECO:0000256" key="5">
    <source>
        <dbReference type="ARBA" id="ARBA00023136"/>
    </source>
</evidence>
<protein>
    <recommendedName>
        <fullName evidence="9">Cytochrome c oxidase polypeptide VIa</fullName>
    </recommendedName>
</protein>
<comment type="similarity">
    <text evidence="6">Belongs to the cytochrome c oxidase subunit 6A family.</text>
</comment>
<evidence type="ECO:0000256" key="1">
    <source>
        <dbReference type="ARBA" id="ARBA00004273"/>
    </source>
</evidence>
<dbReference type="EMBL" id="OU963898">
    <property type="protein sequence ID" value="CAH0405910.1"/>
    <property type="molecule type" value="Genomic_DNA"/>
</dbReference>
<name>A0ABN8BAU1_CHISP</name>
<keyword evidence="5" id="KW-0472">Membrane</keyword>
<proteinExistence type="inferred from homology"/>
<evidence type="ECO:0000256" key="6">
    <source>
        <dbReference type="RuleBase" id="RU004396"/>
    </source>
</evidence>
<keyword evidence="8" id="KW-1185">Reference proteome</keyword>
<dbReference type="PANTHER" id="PTHR11504:SF0">
    <property type="entry name" value="CYTOCHROME C OXIDASE SUBUNIT"/>
    <property type="match status" value="1"/>
</dbReference>
<keyword evidence="4" id="KW-0496">Mitochondrion</keyword>
<evidence type="ECO:0000256" key="3">
    <source>
        <dbReference type="ARBA" id="ARBA00022946"/>
    </source>
</evidence>
<sequence length="162" mass="18169">MLGLGNSTRFSHAIFKTGRANLIINNQIANYVSSTCCPPPKRPSGRAPGKSIGRCIPPVPPKCGGCRPPIAPNPCVPRFHHGKDTWKKYKFVALFICMPIIIAQAFHCLLQDHPHKGPCRDYEYMRLRTKKYPWGTGDETFFHNEKVNHLPGECENAPLDCD</sequence>